<dbReference type="Gene3D" id="3.30.390.10">
    <property type="entry name" value="Enolase-like, N-terminal domain"/>
    <property type="match status" value="1"/>
</dbReference>
<dbReference type="SUPFAM" id="SSF54826">
    <property type="entry name" value="Enolase N-terminal domain-like"/>
    <property type="match status" value="1"/>
</dbReference>
<dbReference type="InterPro" id="IPR013342">
    <property type="entry name" value="Mandelate_racemase_C"/>
</dbReference>
<dbReference type="SFLD" id="SFLDS00001">
    <property type="entry name" value="Enolase"/>
    <property type="match status" value="1"/>
</dbReference>
<dbReference type="CDD" id="cd03317">
    <property type="entry name" value="NAAAR"/>
    <property type="match status" value="1"/>
</dbReference>
<protein>
    <recommendedName>
        <fullName evidence="5 6">o-succinylbenzoate synthase</fullName>
        <ecNumber evidence="5 6">4.2.1.113</ecNumber>
    </recommendedName>
</protein>
<dbReference type="InterPro" id="IPR029065">
    <property type="entry name" value="Enolase_C-like"/>
</dbReference>
<dbReference type="SUPFAM" id="SSF51604">
    <property type="entry name" value="Enolase C-terminal domain-like"/>
    <property type="match status" value="1"/>
</dbReference>
<keyword evidence="9" id="KW-1185">Reference proteome</keyword>
<dbReference type="InterPro" id="IPR013341">
    <property type="entry name" value="Mandelate_racemase_N_dom"/>
</dbReference>
<comment type="cofactor">
    <cofactor evidence="1">
        <name>a divalent metal cation</name>
        <dbReference type="ChEBI" id="CHEBI:60240"/>
    </cofactor>
</comment>
<reference evidence="8 9" key="1">
    <citation type="submission" date="2021-03" db="EMBL/GenBank/DDBJ databases">
        <authorList>
            <person name="Gilmore M.S."/>
            <person name="Schwartzman J."/>
            <person name="Van Tyne D."/>
            <person name="Martin M."/>
            <person name="Earl A.M."/>
            <person name="Manson A.L."/>
            <person name="Straub T."/>
            <person name="Salamzade R."/>
            <person name="Saavedra J."/>
            <person name="Lebreton F."/>
            <person name="Prichula J."/>
            <person name="Schaufler K."/>
            <person name="Gaca A."/>
            <person name="Sgardioli B."/>
            <person name="Wagenaar J."/>
            <person name="Strong T."/>
        </authorList>
    </citation>
    <scope>NUCLEOTIDE SEQUENCE [LARGE SCALE GENOMIC DNA]</scope>
    <source>
        <strain evidence="8 9">DIV2402</strain>
    </source>
</reference>
<evidence type="ECO:0000256" key="3">
    <source>
        <dbReference type="ARBA" id="ARBA00022842"/>
    </source>
</evidence>
<dbReference type="Gene3D" id="3.20.20.120">
    <property type="entry name" value="Enolase-like C-terminal domain"/>
    <property type="match status" value="1"/>
</dbReference>
<gene>
    <name evidence="8" type="ORF">DOK78_001925</name>
</gene>
<dbReference type="InterPro" id="IPR036849">
    <property type="entry name" value="Enolase-like_C_sf"/>
</dbReference>
<dbReference type="Pfam" id="PF02746">
    <property type="entry name" value="MR_MLE_N"/>
    <property type="match status" value="1"/>
</dbReference>
<dbReference type="PANTHER" id="PTHR48073">
    <property type="entry name" value="O-SUCCINYLBENZOATE SYNTHASE-RELATED"/>
    <property type="match status" value="1"/>
</dbReference>
<evidence type="ECO:0000313" key="8">
    <source>
        <dbReference type="EMBL" id="WYJ77287.1"/>
    </source>
</evidence>
<evidence type="ECO:0000256" key="1">
    <source>
        <dbReference type="ARBA" id="ARBA00001968"/>
    </source>
</evidence>
<dbReference type="RefSeq" id="WP_207940567.1">
    <property type="nucleotide sequence ID" value="NZ_CP147251.1"/>
</dbReference>
<dbReference type="NCBIfam" id="TIGR01928">
    <property type="entry name" value="menC_lowGC_arch"/>
    <property type="match status" value="1"/>
</dbReference>
<evidence type="ECO:0000313" key="9">
    <source>
        <dbReference type="Proteomes" id="UP000664701"/>
    </source>
</evidence>
<dbReference type="SFLD" id="SFLDG00180">
    <property type="entry name" value="muconate_cycloisomerase"/>
    <property type="match status" value="1"/>
</dbReference>
<keyword evidence="2" id="KW-0479">Metal-binding</keyword>
<organism evidence="8 9">
    <name type="scientific">Candidatus Enterococcus lowellii</name>
    <dbReference type="NCBI Taxonomy" id="2230877"/>
    <lineage>
        <taxon>Bacteria</taxon>
        <taxon>Bacillati</taxon>
        <taxon>Bacillota</taxon>
        <taxon>Bacilli</taxon>
        <taxon>Lactobacillales</taxon>
        <taxon>Enterococcaceae</taxon>
        <taxon>Enterococcus</taxon>
    </lineage>
</organism>
<evidence type="ECO:0000256" key="4">
    <source>
        <dbReference type="ARBA" id="ARBA00023239"/>
    </source>
</evidence>
<dbReference type="InterPro" id="IPR010197">
    <property type="entry name" value="OSBS/NAAAR"/>
</dbReference>
<accession>A0ABZ2SP34</accession>
<sequence length="369" mass="42168">MKIVEVKHVQLRLPLKSPFVTSYGVLKEKALDLYLLYDEAGNQGIGELVSFEVPDYIEETIENSRHVIHNFLFPLLGQTDIYHPKDVWQLFQGIQGNYMAKSALETAVWDLYAKRQKRSLVTYFEETRQVLPVGVSIGIQPSISQLLKIVQDYVAQGYQRIKLKIKPNQDYEPLTAIRQQFPELLLMADANSAYSWEDLPLLQRIDTLNLAMIEQPFHQRDFVMHQQLQKRLHTPICLDENIRSLEDVQTAYALGSCRSINLKIPRVGGITEALRIVDFCKEKGLIVWLGGMFESGVGRALNLQFASQSIFQFPGDISGSDRYYYEDIIMNPAKVVAGTLKVPKGEGIGVKLDWTTIERYTYSSNKFLL</sequence>
<reference evidence="8 9" key="2">
    <citation type="submission" date="2024-03" db="EMBL/GenBank/DDBJ databases">
        <title>The Genome Sequence of Enterococcus sp. DIV2402.</title>
        <authorList>
            <consortium name="The Broad Institute Genomics Platform"/>
            <consortium name="The Broad Institute Microbial Omics Core"/>
            <consortium name="The Broad Institute Genomic Center for Infectious Diseases"/>
            <person name="Earl A."/>
            <person name="Manson A."/>
            <person name="Gilmore M."/>
            <person name="Schwartman J."/>
            <person name="Shea T."/>
            <person name="Abouelleil A."/>
            <person name="Cao P."/>
            <person name="Chapman S."/>
            <person name="Cusick C."/>
            <person name="Young S."/>
            <person name="Neafsey D."/>
            <person name="Nusbaum C."/>
            <person name="Birren B."/>
        </authorList>
    </citation>
    <scope>NUCLEOTIDE SEQUENCE [LARGE SCALE GENOMIC DNA]</scope>
    <source>
        <strain evidence="8 9">DIV2402</strain>
    </source>
</reference>
<dbReference type="PANTHER" id="PTHR48073:SF5">
    <property type="entry name" value="O-SUCCINYLBENZOATE SYNTHASE"/>
    <property type="match status" value="1"/>
</dbReference>
<evidence type="ECO:0000256" key="5">
    <source>
        <dbReference type="ARBA" id="ARBA00029491"/>
    </source>
</evidence>
<evidence type="ECO:0000259" key="7">
    <source>
        <dbReference type="SMART" id="SM00922"/>
    </source>
</evidence>
<feature type="domain" description="Mandelate racemase/muconate lactonizing enzyme C-terminal" evidence="7">
    <location>
        <begin position="143"/>
        <end position="235"/>
    </location>
</feature>
<dbReference type="InterPro" id="IPR029017">
    <property type="entry name" value="Enolase-like_N"/>
</dbReference>
<dbReference type="EC" id="4.2.1.113" evidence="5 6"/>
<keyword evidence="3" id="KW-0460">Magnesium</keyword>
<name>A0ABZ2SP34_9ENTE</name>
<dbReference type="SFLD" id="SFLDF00009">
    <property type="entry name" value="o-succinylbenzoate_synthase"/>
    <property type="match status" value="1"/>
</dbReference>
<evidence type="ECO:0000256" key="2">
    <source>
        <dbReference type="ARBA" id="ARBA00022723"/>
    </source>
</evidence>
<dbReference type="EMBL" id="CP147251">
    <property type="protein sequence ID" value="WYJ77287.1"/>
    <property type="molecule type" value="Genomic_DNA"/>
</dbReference>
<dbReference type="SMART" id="SM00922">
    <property type="entry name" value="MR_MLE"/>
    <property type="match status" value="1"/>
</dbReference>
<evidence type="ECO:0000256" key="6">
    <source>
        <dbReference type="NCBIfam" id="TIGR01928"/>
    </source>
</evidence>
<dbReference type="Proteomes" id="UP000664701">
    <property type="component" value="Chromosome"/>
</dbReference>
<dbReference type="Pfam" id="PF13378">
    <property type="entry name" value="MR_MLE_C"/>
    <property type="match status" value="1"/>
</dbReference>
<keyword evidence="4" id="KW-0456">Lyase</keyword>
<proteinExistence type="predicted"/>